<keyword evidence="4 9" id="KW-0732">Signal</keyword>
<evidence type="ECO:0000259" key="10">
    <source>
        <dbReference type="Pfam" id="PF05154"/>
    </source>
</evidence>
<dbReference type="GO" id="GO:0016020">
    <property type="term" value="C:membrane"/>
    <property type="evidence" value="ECO:0007669"/>
    <property type="project" value="UniProtKB-SubCell"/>
</dbReference>
<evidence type="ECO:0000313" key="12">
    <source>
        <dbReference type="Proteomes" id="UP001146793"/>
    </source>
</evidence>
<keyword evidence="7" id="KW-0325">Glycoprotein</keyword>
<gene>
    <name evidence="11" type="ORF">M0812_13537</name>
</gene>
<feature type="signal peptide" evidence="9">
    <location>
        <begin position="1"/>
        <end position="23"/>
    </location>
</feature>
<dbReference type="EMBL" id="JANTQA010000029">
    <property type="protein sequence ID" value="KAJ3441524.1"/>
    <property type="molecule type" value="Genomic_DNA"/>
</dbReference>
<dbReference type="PANTHER" id="PTHR21016:SF1">
    <property type="entry name" value="TM2 DOMAIN-CONTAINING PROTEIN 1"/>
    <property type="match status" value="1"/>
</dbReference>
<feature type="domain" description="TM2" evidence="10">
    <location>
        <begin position="85"/>
        <end position="133"/>
    </location>
</feature>
<protein>
    <submittedName>
        <fullName evidence="11">Beta-amyloid binding protein-related</fullName>
    </submittedName>
</protein>
<feature type="chain" id="PRO_5043653225" evidence="9">
    <location>
        <begin position="24"/>
        <end position="175"/>
    </location>
</feature>
<sequence>MYCAISFSLLLILCLFITPFAYSLDCSDLPSSKYTCDEPSIDSETGEYEKCPEDGELSITCNVEDGVNCDGETTFQKSIECRYTNGKKFSTALLLSAILGVFGADRFYLGYPTLGLIKLFTGGFFIFGNIIDMCMIAMQRLNPSDGSNYIVGVSGPRISRSKEDTQTYQPTKSYL</sequence>
<dbReference type="InterPro" id="IPR050932">
    <property type="entry name" value="TM2D1-3-like"/>
</dbReference>
<evidence type="ECO:0000256" key="6">
    <source>
        <dbReference type="ARBA" id="ARBA00023136"/>
    </source>
</evidence>
<evidence type="ECO:0000256" key="1">
    <source>
        <dbReference type="ARBA" id="ARBA00004141"/>
    </source>
</evidence>
<dbReference type="InterPro" id="IPR007829">
    <property type="entry name" value="TM2"/>
</dbReference>
<evidence type="ECO:0000313" key="11">
    <source>
        <dbReference type="EMBL" id="KAJ3441524.1"/>
    </source>
</evidence>
<evidence type="ECO:0000256" key="9">
    <source>
        <dbReference type="SAM" id="SignalP"/>
    </source>
</evidence>
<accession>A0AAV7ZHW2</accession>
<comment type="caution">
    <text evidence="11">The sequence shown here is derived from an EMBL/GenBank/DDBJ whole genome shotgun (WGS) entry which is preliminary data.</text>
</comment>
<evidence type="ECO:0000256" key="2">
    <source>
        <dbReference type="ARBA" id="ARBA00008284"/>
    </source>
</evidence>
<feature type="transmembrane region" description="Helical" evidence="8">
    <location>
        <begin position="116"/>
        <end position="138"/>
    </location>
</feature>
<comment type="subcellular location">
    <subcellularLocation>
        <location evidence="1">Membrane</location>
        <topology evidence="1">Multi-pass membrane protein</topology>
    </subcellularLocation>
</comment>
<keyword evidence="3 8" id="KW-0812">Transmembrane</keyword>
<evidence type="ECO:0000256" key="7">
    <source>
        <dbReference type="ARBA" id="ARBA00023180"/>
    </source>
</evidence>
<reference evidence="11" key="1">
    <citation type="submission" date="2022-08" db="EMBL/GenBank/DDBJ databases">
        <title>Novel sulphate-reducing endosymbionts in the free-living metamonad Anaeramoeba.</title>
        <authorList>
            <person name="Jerlstrom-Hultqvist J."/>
            <person name="Cepicka I."/>
            <person name="Gallot-Lavallee L."/>
            <person name="Salas-Leiva D."/>
            <person name="Curtis B.A."/>
            <person name="Zahonova K."/>
            <person name="Pipaliya S."/>
            <person name="Dacks J."/>
            <person name="Roger A.J."/>
        </authorList>
    </citation>
    <scope>NUCLEOTIDE SEQUENCE</scope>
    <source>
        <strain evidence="11">Busselton2</strain>
    </source>
</reference>
<evidence type="ECO:0000256" key="8">
    <source>
        <dbReference type="SAM" id="Phobius"/>
    </source>
</evidence>
<dbReference type="PANTHER" id="PTHR21016">
    <property type="entry name" value="BETA-AMYLOID BINDING PROTEIN-RELATED"/>
    <property type="match status" value="1"/>
</dbReference>
<keyword evidence="5 8" id="KW-1133">Transmembrane helix</keyword>
<proteinExistence type="inferred from homology"/>
<evidence type="ECO:0000256" key="5">
    <source>
        <dbReference type="ARBA" id="ARBA00022989"/>
    </source>
</evidence>
<organism evidence="11 12">
    <name type="scientific">Anaeramoeba flamelloides</name>
    <dbReference type="NCBI Taxonomy" id="1746091"/>
    <lineage>
        <taxon>Eukaryota</taxon>
        <taxon>Metamonada</taxon>
        <taxon>Anaeramoebidae</taxon>
        <taxon>Anaeramoeba</taxon>
    </lineage>
</organism>
<keyword evidence="6 8" id="KW-0472">Membrane</keyword>
<dbReference type="Pfam" id="PF05154">
    <property type="entry name" value="TM2"/>
    <property type="match status" value="1"/>
</dbReference>
<name>A0AAV7ZHW2_9EUKA</name>
<evidence type="ECO:0000256" key="3">
    <source>
        <dbReference type="ARBA" id="ARBA00022692"/>
    </source>
</evidence>
<dbReference type="Proteomes" id="UP001146793">
    <property type="component" value="Unassembled WGS sequence"/>
</dbReference>
<evidence type="ECO:0000256" key="4">
    <source>
        <dbReference type="ARBA" id="ARBA00022729"/>
    </source>
</evidence>
<comment type="similarity">
    <text evidence="2">Belongs to the TM2 family.</text>
</comment>
<dbReference type="AlphaFoldDB" id="A0AAV7ZHW2"/>